<dbReference type="FunFam" id="3.30.300.30:FF:000005">
    <property type="entry name" value="Acyl-coenzyme A synthetase ACSM5, mitochondrial"/>
    <property type="match status" value="1"/>
</dbReference>
<evidence type="ECO:0000259" key="5">
    <source>
        <dbReference type="Pfam" id="PF00501"/>
    </source>
</evidence>
<dbReference type="Gene3D" id="3.40.50.12780">
    <property type="entry name" value="N-terminal domain of ligase-like"/>
    <property type="match status" value="1"/>
</dbReference>
<evidence type="ECO:0000256" key="1">
    <source>
        <dbReference type="ARBA" id="ARBA00006432"/>
    </source>
</evidence>
<dbReference type="InterPro" id="IPR051087">
    <property type="entry name" value="Mitochondrial_ACSM"/>
</dbReference>
<evidence type="ECO:0000313" key="8">
    <source>
        <dbReference type="Proteomes" id="UP000214688"/>
    </source>
</evidence>
<dbReference type="Pfam" id="PF00501">
    <property type="entry name" value="AMP-binding"/>
    <property type="match status" value="1"/>
</dbReference>
<dbReference type="PROSITE" id="PS00455">
    <property type="entry name" value="AMP_BINDING"/>
    <property type="match status" value="1"/>
</dbReference>
<dbReference type="EMBL" id="CP022657">
    <property type="protein sequence ID" value="ASS75182.1"/>
    <property type="molecule type" value="Genomic_DNA"/>
</dbReference>
<comment type="similarity">
    <text evidence="1">Belongs to the ATP-dependent AMP-binding enzyme family.</text>
</comment>
<dbReference type="InterPro" id="IPR020845">
    <property type="entry name" value="AMP-binding_CS"/>
</dbReference>
<feature type="domain" description="AMP-binding enzyme C-terminal" evidence="6">
    <location>
        <begin position="445"/>
        <end position="523"/>
    </location>
</feature>
<evidence type="ECO:0000259" key="6">
    <source>
        <dbReference type="Pfam" id="PF13193"/>
    </source>
</evidence>
<evidence type="ECO:0000256" key="3">
    <source>
        <dbReference type="ARBA" id="ARBA00022741"/>
    </source>
</evidence>
<dbReference type="OrthoDB" id="9765680at2"/>
<dbReference type="GO" id="GO:0005524">
    <property type="term" value="F:ATP binding"/>
    <property type="evidence" value="ECO:0007669"/>
    <property type="project" value="UniProtKB-KW"/>
</dbReference>
<dbReference type="PANTHER" id="PTHR43605">
    <property type="entry name" value="ACYL-COENZYME A SYNTHETASE"/>
    <property type="match status" value="1"/>
</dbReference>
<proteinExistence type="inferred from homology"/>
<keyword evidence="2 7" id="KW-0436">Ligase</keyword>
<keyword evidence="8" id="KW-1185">Reference proteome</keyword>
<dbReference type="GO" id="GO:0006637">
    <property type="term" value="P:acyl-CoA metabolic process"/>
    <property type="evidence" value="ECO:0007669"/>
    <property type="project" value="TreeGrafter"/>
</dbReference>
<dbReference type="InterPro" id="IPR025110">
    <property type="entry name" value="AMP-bd_C"/>
</dbReference>
<keyword evidence="3" id="KW-0547">Nucleotide-binding</keyword>
<dbReference type="AlphaFoldDB" id="A0A223D0P1"/>
<keyword evidence="4" id="KW-0067">ATP-binding</keyword>
<name>A0A223D0P1_9BACL</name>
<dbReference type="GO" id="GO:0016405">
    <property type="term" value="F:CoA-ligase activity"/>
    <property type="evidence" value="ECO:0007669"/>
    <property type="project" value="UniProtKB-ARBA"/>
</dbReference>
<dbReference type="InterPro" id="IPR045851">
    <property type="entry name" value="AMP-bd_C_sf"/>
</dbReference>
<evidence type="ECO:0000256" key="2">
    <source>
        <dbReference type="ARBA" id="ARBA00022598"/>
    </source>
</evidence>
<dbReference type="PANTHER" id="PTHR43605:SF10">
    <property type="entry name" value="ACYL-COA SYNTHETASE MEDIUM CHAIN FAMILY MEMBER 3"/>
    <property type="match status" value="1"/>
</dbReference>
<dbReference type="GO" id="GO:0006633">
    <property type="term" value="P:fatty acid biosynthetic process"/>
    <property type="evidence" value="ECO:0007669"/>
    <property type="project" value="TreeGrafter"/>
</dbReference>
<feature type="domain" description="AMP-dependent synthetase/ligase" evidence="5">
    <location>
        <begin position="32"/>
        <end position="395"/>
    </location>
</feature>
<dbReference type="InterPro" id="IPR042099">
    <property type="entry name" value="ANL_N_sf"/>
</dbReference>
<dbReference type="CDD" id="cd05972">
    <property type="entry name" value="MACS_like"/>
    <property type="match status" value="1"/>
</dbReference>
<dbReference type="GO" id="GO:0004321">
    <property type="term" value="F:fatty-acyl-CoA synthase activity"/>
    <property type="evidence" value="ECO:0007669"/>
    <property type="project" value="TreeGrafter"/>
</dbReference>
<sequence>MTTDKAYEQQVNAFTLDVPETYNFAKQVDVYAELNPSQLAVHWENEAGDILQLTYGELKAASNKWANALQTIGLTRGDRVIVLLPRSLEAYIVYLGLIKAGVVVMPGSEMLRPKDIEYRANHAGATGVIAFGNITSEVDQVRTQCPTLTKFIIVGSEKEGWTSYESLIADQSSEYEAVATRTDEMAFLSYTSGTTGGPKGVVHTHAWPYAHQKIAATYWFDVQAGEMAWATAGPGWAKWIWSPFVSILGKGGTAFVYAGRFNPETYLNLLAKYPIAVLCSTPTEYRLMAKVDNMERFQPKALRSACSAGEPLNREVIDAFHKHLGITVRDGYGQTENSLLVGNFVGLDVRPGSMGRPSPGVNVSIIDEDGNVVQSGTVGDIAVHKDAPILFKGYLNDEVRTGRAFRGDWYITGDQGKVDEDGYIWFEGRADDIIISSGYTIGPFEVEDALVQHADVAECAAVASPDPDRGHIVKAFVVLKRPELASEQKVRELQEHVKNLTAPYKYPRVIEFVESLPKTTSGKIRRVELRAAERDKAR</sequence>
<gene>
    <name evidence="7" type="ORF">CIG75_09435</name>
</gene>
<dbReference type="Pfam" id="PF13193">
    <property type="entry name" value="AMP-binding_C"/>
    <property type="match status" value="1"/>
</dbReference>
<protein>
    <submittedName>
        <fullName evidence="7">Acyl--CoA ligase</fullName>
    </submittedName>
</protein>
<dbReference type="GO" id="GO:0015645">
    <property type="term" value="F:fatty acid ligase activity"/>
    <property type="evidence" value="ECO:0007669"/>
    <property type="project" value="TreeGrafter"/>
</dbReference>
<organism evidence="7 8">
    <name type="scientific">Tumebacillus algifaecis</name>
    <dbReference type="NCBI Taxonomy" id="1214604"/>
    <lineage>
        <taxon>Bacteria</taxon>
        <taxon>Bacillati</taxon>
        <taxon>Bacillota</taxon>
        <taxon>Bacilli</taxon>
        <taxon>Bacillales</taxon>
        <taxon>Alicyclobacillaceae</taxon>
        <taxon>Tumebacillus</taxon>
    </lineage>
</organism>
<reference evidence="7 8" key="1">
    <citation type="journal article" date="2015" name="Int. J. Syst. Evol. Microbiol.">
        <title>Tumebacillus algifaecis sp. nov., isolated from decomposing algal scum.</title>
        <authorList>
            <person name="Wu Y.F."/>
            <person name="Zhang B."/>
            <person name="Xing P."/>
            <person name="Wu Q.L."/>
            <person name="Liu S.J."/>
        </authorList>
    </citation>
    <scope>NUCLEOTIDE SEQUENCE [LARGE SCALE GENOMIC DNA]</scope>
    <source>
        <strain evidence="7 8">THMBR28</strain>
    </source>
</reference>
<dbReference type="RefSeq" id="WP_094236431.1">
    <property type="nucleotide sequence ID" value="NZ_CP022657.1"/>
</dbReference>
<dbReference type="InterPro" id="IPR000873">
    <property type="entry name" value="AMP-dep_synth/lig_dom"/>
</dbReference>
<evidence type="ECO:0000313" key="7">
    <source>
        <dbReference type="EMBL" id="ASS75182.1"/>
    </source>
</evidence>
<dbReference type="Gene3D" id="3.30.300.30">
    <property type="match status" value="1"/>
</dbReference>
<dbReference type="KEGG" id="tab:CIG75_09435"/>
<dbReference type="Proteomes" id="UP000214688">
    <property type="component" value="Chromosome"/>
</dbReference>
<evidence type="ECO:0000256" key="4">
    <source>
        <dbReference type="ARBA" id="ARBA00022840"/>
    </source>
</evidence>
<accession>A0A223D0P1</accession>
<dbReference type="SUPFAM" id="SSF56801">
    <property type="entry name" value="Acetyl-CoA synthetase-like"/>
    <property type="match status" value="1"/>
</dbReference>